<evidence type="ECO:0000256" key="3">
    <source>
        <dbReference type="ARBA" id="ARBA00022679"/>
    </source>
</evidence>
<gene>
    <name evidence="5" type="ORF">FZC76_08755</name>
</gene>
<name>A0A5D4T4A8_9BACI</name>
<evidence type="ECO:0000256" key="1">
    <source>
        <dbReference type="ARBA" id="ARBA00007228"/>
    </source>
</evidence>
<dbReference type="AlphaFoldDB" id="A0A5D4T4A8"/>
<dbReference type="InterPro" id="IPR001537">
    <property type="entry name" value="SpoU_MeTrfase"/>
</dbReference>
<dbReference type="Gene3D" id="3.30.1330.30">
    <property type="match status" value="1"/>
</dbReference>
<dbReference type="GO" id="GO:0005737">
    <property type="term" value="C:cytoplasm"/>
    <property type="evidence" value="ECO:0007669"/>
    <property type="project" value="UniProtKB-ARBA"/>
</dbReference>
<evidence type="ECO:0000313" key="5">
    <source>
        <dbReference type="EMBL" id="TYS69006.1"/>
    </source>
</evidence>
<reference evidence="5 6" key="1">
    <citation type="submission" date="2019-08" db="EMBL/GenBank/DDBJ databases">
        <title>Bacillus genomes from the desert of Cuatro Cienegas, Coahuila.</title>
        <authorList>
            <person name="Olmedo-Alvarez G."/>
        </authorList>
    </citation>
    <scope>NUCLEOTIDE SEQUENCE [LARGE SCALE GENOMIC DNA]</scope>
    <source>
        <strain evidence="5 6">CH28_1T</strain>
    </source>
</reference>
<dbReference type="PANTHER" id="PTHR43191">
    <property type="entry name" value="RRNA METHYLTRANSFERASE 3"/>
    <property type="match status" value="1"/>
</dbReference>
<dbReference type="GO" id="GO:0006396">
    <property type="term" value="P:RNA processing"/>
    <property type="evidence" value="ECO:0007669"/>
    <property type="project" value="InterPro"/>
</dbReference>
<organism evidence="5 6">
    <name type="scientific">Sutcliffiella horikoshii</name>
    <dbReference type="NCBI Taxonomy" id="79883"/>
    <lineage>
        <taxon>Bacteria</taxon>
        <taxon>Bacillati</taxon>
        <taxon>Bacillota</taxon>
        <taxon>Bacilli</taxon>
        <taxon>Bacillales</taxon>
        <taxon>Bacillaceae</taxon>
        <taxon>Sutcliffiella</taxon>
    </lineage>
</organism>
<dbReference type="OrthoDB" id="9794400at2"/>
<accession>A0A5D4T4A8</accession>
<proteinExistence type="inferred from homology"/>
<dbReference type="SUPFAM" id="SSF75217">
    <property type="entry name" value="alpha/beta knot"/>
    <property type="match status" value="1"/>
</dbReference>
<dbReference type="InterPro" id="IPR051259">
    <property type="entry name" value="rRNA_Methyltransferase"/>
</dbReference>
<evidence type="ECO:0000256" key="2">
    <source>
        <dbReference type="ARBA" id="ARBA00022603"/>
    </source>
</evidence>
<dbReference type="InterPro" id="IPR029026">
    <property type="entry name" value="tRNA_m1G_MTases_N"/>
</dbReference>
<dbReference type="InterPro" id="IPR013123">
    <property type="entry name" value="SpoU_subst-bd"/>
</dbReference>
<dbReference type="Pfam" id="PF00588">
    <property type="entry name" value="SpoU_methylase"/>
    <property type="match status" value="1"/>
</dbReference>
<dbReference type="CDD" id="cd18095">
    <property type="entry name" value="SpoU-like_rRNA-MTase"/>
    <property type="match status" value="1"/>
</dbReference>
<keyword evidence="2 5" id="KW-0489">Methyltransferase</keyword>
<dbReference type="PANTHER" id="PTHR43191:SF2">
    <property type="entry name" value="RRNA METHYLTRANSFERASE 3, MITOCHONDRIAL"/>
    <property type="match status" value="1"/>
</dbReference>
<dbReference type="Pfam" id="PF22435">
    <property type="entry name" value="MRM3-like_sub_bind"/>
    <property type="match status" value="1"/>
</dbReference>
<feature type="domain" description="RNA 2-O ribose methyltransferase substrate binding" evidence="4">
    <location>
        <begin position="31"/>
        <end position="100"/>
    </location>
</feature>
<dbReference type="InterPro" id="IPR053888">
    <property type="entry name" value="MRM3-like_sub_bind"/>
</dbReference>
<dbReference type="RefSeq" id="WP_148987844.1">
    <property type="nucleotide sequence ID" value="NZ_VTEV01000003.1"/>
</dbReference>
<dbReference type="Gene3D" id="3.40.1280.10">
    <property type="match status" value="1"/>
</dbReference>
<dbReference type="GO" id="GO:0003723">
    <property type="term" value="F:RNA binding"/>
    <property type="evidence" value="ECO:0007669"/>
    <property type="project" value="InterPro"/>
</dbReference>
<dbReference type="InterPro" id="IPR029028">
    <property type="entry name" value="Alpha/beta_knot_MTases"/>
</dbReference>
<evidence type="ECO:0000259" key="4">
    <source>
        <dbReference type="SMART" id="SM00967"/>
    </source>
</evidence>
<dbReference type="EMBL" id="VTEV01000003">
    <property type="protein sequence ID" value="TYS69006.1"/>
    <property type="molecule type" value="Genomic_DNA"/>
</dbReference>
<comment type="caution">
    <text evidence="5">The sequence shown here is derived from an EMBL/GenBank/DDBJ whole genome shotgun (WGS) entry which is preliminary data.</text>
</comment>
<dbReference type="STRING" id="79883.GCA_001636495_01707"/>
<keyword evidence="3 5" id="KW-0808">Transferase</keyword>
<protein>
    <submittedName>
        <fullName evidence="5">RNA methyltransferase</fullName>
    </submittedName>
</protein>
<evidence type="ECO:0000313" key="6">
    <source>
        <dbReference type="Proteomes" id="UP000322524"/>
    </source>
</evidence>
<sequence>MKHIESIKNNKVKQWKKLQKKKEREQSGTFIIEGFHLVEEALKVDNLVEEIIISEDRIIPNEWDLNHVELIYAFPNVLKEISETETPQGVAAICRIPAQHTHTIQPNQKILLLDNVQDPGNVGTMIRTADAAGMDMVILGEGCADLYSSKVIRSTQGSIFHLPIVRGDLKSYIKHCKELNTPVYGTSLQNGVPFQEVRPSESFALVLGNEGKGMAQEHLDMTNQNLYIPIHGQSESLNVGVAAGILMYYLRG</sequence>
<dbReference type="SUPFAM" id="SSF55315">
    <property type="entry name" value="L30e-like"/>
    <property type="match status" value="1"/>
</dbReference>
<dbReference type="InterPro" id="IPR029064">
    <property type="entry name" value="Ribosomal_eL30-like_sf"/>
</dbReference>
<dbReference type="GO" id="GO:0032259">
    <property type="term" value="P:methylation"/>
    <property type="evidence" value="ECO:0007669"/>
    <property type="project" value="UniProtKB-KW"/>
</dbReference>
<dbReference type="SMART" id="SM00967">
    <property type="entry name" value="SpoU_sub_bind"/>
    <property type="match status" value="1"/>
</dbReference>
<dbReference type="Proteomes" id="UP000322524">
    <property type="component" value="Unassembled WGS sequence"/>
</dbReference>
<comment type="similarity">
    <text evidence="1">Belongs to the class IV-like SAM-binding methyltransferase superfamily. RNA methyltransferase TrmH family.</text>
</comment>
<dbReference type="GO" id="GO:0008173">
    <property type="term" value="F:RNA methyltransferase activity"/>
    <property type="evidence" value="ECO:0007669"/>
    <property type="project" value="InterPro"/>
</dbReference>